<feature type="region of interest" description="Disordered" evidence="5">
    <location>
        <begin position="419"/>
        <end position="449"/>
    </location>
</feature>
<sequence>MFGSIKESGLDFINMDENSYEFSFTNPSDSSSSYLNSYFEDEKDVKPLGTSILDYTYFDNQTPETLPSQAFEGYDFMIQQKLEDYNGSYEMVLAEIREVLKAVCDIHSLPMAQTWSLCGQQGQRECHNQSSACISVINSASYVLDPNVLGFYEACSDLHLLRGEGIAGKALGTNQPCFATDITAFSATEYPLSGPARVFGLGGAVAIRLRSTYLGAVDFILEFFLPNSCRNDEEQKNMLSSISSVMQNVSTSLRVVNDDELVEEDESSCSWISKAQKRGESFIVSFKEEPQEQEEFKMINQFDYTKQIEQKSKPKGRKRSLGVRKSEEKRRVKPEKNISLPVLQQYFPGSLKDAAKNIGVCPTTLKRICREHGIMRWPSRKIKKVGHSLKKLQTIIDSVQGAEGTIQLRSFYTNFPELSSPKPSSSCGSPNSVQEERKSRERTQREKLSDYDHSNEGAFRVKVVYGEEKIRLSVSKDCGFWDLKREVMRRFGMNDLNCVTLKYLDDDLEWVLLTCDADLEECMDINMVSKKCSIKVLVHESFHPESGSSFTGC</sequence>
<dbReference type="GO" id="GO:0003700">
    <property type="term" value="F:DNA-binding transcription factor activity"/>
    <property type="evidence" value="ECO:0007669"/>
    <property type="project" value="InterPro"/>
</dbReference>
<dbReference type="InterPro" id="IPR034891">
    <property type="entry name" value="PB1_NLP"/>
</dbReference>
<dbReference type="Proteomes" id="UP000235145">
    <property type="component" value="Unassembled WGS sequence"/>
</dbReference>
<keyword evidence="9" id="KW-1185">Reference proteome</keyword>
<name>A0A9R1URY5_LACSA</name>
<evidence type="ECO:0000256" key="2">
    <source>
        <dbReference type="ARBA" id="ARBA00023125"/>
    </source>
</evidence>
<comment type="caution">
    <text evidence="8">The sequence shown here is derived from an EMBL/GenBank/DDBJ whole genome shotgun (WGS) entry which is preliminary data.</text>
</comment>
<feature type="region of interest" description="Disordered" evidence="5">
    <location>
        <begin position="309"/>
        <end position="333"/>
    </location>
</feature>
<feature type="compositionally biased region" description="Basic and acidic residues" evidence="5">
    <location>
        <begin position="434"/>
        <end position="449"/>
    </location>
</feature>
<dbReference type="AlphaFoldDB" id="A0A9R1URY5"/>
<dbReference type="InterPro" id="IPR055081">
    <property type="entry name" value="NLP1-9_GAF"/>
</dbReference>
<dbReference type="PROSITE" id="PS51519">
    <property type="entry name" value="RWP_RK"/>
    <property type="match status" value="1"/>
</dbReference>
<dbReference type="PANTHER" id="PTHR32002">
    <property type="entry name" value="PROTEIN NLP8"/>
    <property type="match status" value="1"/>
</dbReference>
<feature type="domain" description="RWP-RK" evidence="6">
    <location>
        <begin position="324"/>
        <end position="405"/>
    </location>
</feature>
<dbReference type="InterPro" id="IPR003035">
    <property type="entry name" value="RWP-RK_dom"/>
</dbReference>
<dbReference type="Pfam" id="PF00564">
    <property type="entry name" value="PB1"/>
    <property type="match status" value="1"/>
</dbReference>
<keyword evidence="1" id="KW-0805">Transcription regulation</keyword>
<dbReference type="Pfam" id="PF02042">
    <property type="entry name" value="RWP-RK"/>
    <property type="match status" value="1"/>
</dbReference>
<feature type="compositionally biased region" description="Basic and acidic residues" evidence="5">
    <location>
        <begin position="324"/>
        <end position="333"/>
    </location>
</feature>
<dbReference type="InterPro" id="IPR000270">
    <property type="entry name" value="PB1_dom"/>
</dbReference>
<organism evidence="8 9">
    <name type="scientific">Lactuca sativa</name>
    <name type="common">Garden lettuce</name>
    <dbReference type="NCBI Taxonomy" id="4236"/>
    <lineage>
        <taxon>Eukaryota</taxon>
        <taxon>Viridiplantae</taxon>
        <taxon>Streptophyta</taxon>
        <taxon>Embryophyta</taxon>
        <taxon>Tracheophyta</taxon>
        <taxon>Spermatophyta</taxon>
        <taxon>Magnoliopsida</taxon>
        <taxon>eudicotyledons</taxon>
        <taxon>Gunneridae</taxon>
        <taxon>Pentapetalae</taxon>
        <taxon>asterids</taxon>
        <taxon>campanulids</taxon>
        <taxon>Asterales</taxon>
        <taxon>Asteraceae</taxon>
        <taxon>Cichorioideae</taxon>
        <taxon>Cichorieae</taxon>
        <taxon>Lactucinae</taxon>
        <taxon>Lactuca</taxon>
    </lineage>
</organism>
<keyword evidence="3" id="KW-0804">Transcription</keyword>
<dbReference type="Gene3D" id="3.10.20.90">
    <property type="entry name" value="Phosphatidylinositol 3-kinase Catalytic Subunit, Chain A, domain 1"/>
    <property type="match status" value="1"/>
</dbReference>
<evidence type="ECO:0000256" key="5">
    <source>
        <dbReference type="SAM" id="MobiDB-lite"/>
    </source>
</evidence>
<dbReference type="Pfam" id="PF22922">
    <property type="entry name" value="GAF_NLP"/>
    <property type="match status" value="1"/>
</dbReference>
<protein>
    <recommendedName>
        <fullName evidence="10">RWP-RK domain-containing protein</fullName>
    </recommendedName>
</protein>
<proteinExistence type="predicted"/>
<feature type="compositionally biased region" description="Low complexity" evidence="5">
    <location>
        <begin position="419"/>
        <end position="432"/>
    </location>
</feature>
<dbReference type="EMBL" id="NBSK02000008">
    <property type="protein sequence ID" value="KAJ0191883.1"/>
    <property type="molecule type" value="Genomic_DNA"/>
</dbReference>
<evidence type="ECO:0000259" key="7">
    <source>
        <dbReference type="PROSITE" id="PS51745"/>
    </source>
</evidence>
<dbReference type="SUPFAM" id="SSF54277">
    <property type="entry name" value="CAD &amp; PB1 domains"/>
    <property type="match status" value="1"/>
</dbReference>
<accession>A0A9R1URY5</accession>
<evidence type="ECO:0000259" key="6">
    <source>
        <dbReference type="PROSITE" id="PS51519"/>
    </source>
</evidence>
<evidence type="ECO:0000256" key="4">
    <source>
        <dbReference type="ARBA" id="ARBA00023242"/>
    </source>
</evidence>
<dbReference type="GO" id="GO:0003677">
    <property type="term" value="F:DNA binding"/>
    <property type="evidence" value="ECO:0007669"/>
    <property type="project" value="UniProtKB-KW"/>
</dbReference>
<feature type="compositionally biased region" description="Basic residues" evidence="5">
    <location>
        <begin position="313"/>
        <end position="322"/>
    </location>
</feature>
<dbReference type="InterPro" id="IPR053793">
    <property type="entry name" value="PB1-like"/>
</dbReference>
<dbReference type="OrthoDB" id="6270329at2759"/>
<dbReference type="InterPro" id="IPR045012">
    <property type="entry name" value="NLP"/>
</dbReference>
<keyword evidence="2" id="KW-0238">DNA-binding</keyword>
<gene>
    <name evidence="8" type="ORF">LSAT_V11C800438120</name>
</gene>
<evidence type="ECO:0000313" key="9">
    <source>
        <dbReference type="Proteomes" id="UP000235145"/>
    </source>
</evidence>
<dbReference type="PANTHER" id="PTHR32002:SF46">
    <property type="entry name" value="PROTEIN NLP2"/>
    <property type="match status" value="1"/>
</dbReference>
<feature type="domain" description="PB1" evidence="7">
    <location>
        <begin position="458"/>
        <end position="541"/>
    </location>
</feature>
<reference evidence="8 9" key="1">
    <citation type="journal article" date="2017" name="Nat. Commun.">
        <title>Genome assembly with in vitro proximity ligation data and whole-genome triplication in lettuce.</title>
        <authorList>
            <person name="Reyes-Chin-Wo S."/>
            <person name="Wang Z."/>
            <person name="Yang X."/>
            <person name="Kozik A."/>
            <person name="Arikit S."/>
            <person name="Song C."/>
            <person name="Xia L."/>
            <person name="Froenicke L."/>
            <person name="Lavelle D.O."/>
            <person name="Truco M.J."/>
            <person name="Xia R."/>
            <person name="Zhu S."/>
            <person name="Xu C."/>
            <person name="Xu H."/>
            <person name="Xu X."/>
            <person name="Cox K."/>
            <person name="Korf I."/>
            <person name="Meyers B.C."/>
            <person name="Michelmore R.W."/>
        </authorList>
    </citation>
    <scope>NUCLEOTIDE SEQUENCE [LARGE SCALE GENOMIC DNA]</scope>
    <source>
        <strain evidence="9">cv. Salinas</strain>
        <tissue evidence="8">Seedlings</tissue>
    </source>
</reference>
<dbReference type="PROSITE" id="PS51745">
    <property type="entry name" value="PB1"/>
    <property type="match status" value="1"/>
</dbReference>
<evidence type="ECO:0008006" key="10">
    <source>
        <dbReference type="Google" id="ProtNLM"/>
    </source>
</evidence>
<dbReference type="CDD" id="cd06407">
    <property type="entry name" value="PB1_NLP"/>
    <property type="match status" value="1"/>
</dbReference>
<keyword evidence="4" id="KW-0539">Nucleus</keyword>
<dbReference type="SMART" id="SM00666">
    <property type="entry name" value="PB1"/>
    <property type="match status" value="1"/>
</dbReference>
<evidence type="ECO:0000256" key="3">
    <source>
        <dbReference type="ARBA" id="ARBA00023163"/>
    </source>
</evidence>
<evidence type="ECO:0000256" key="1">
    <source>
        <dbReference type="ARBA" id="ARBA00023015"/>
    </source>
</evidence>
<evidence type="ECO:0000313" key="8">
    <source>
        <dbReference type="EMBL" id="KAJ0191883.1"/>
    </source>
</evidence>